<proteinExistence type="predicted"/>
<evidence type="ECO:0000313" key="3">
    <source>
        <dbReference type="EMBL" id="NKW10179.1"/>
    </source>
</evidence>
<dbReference type="AlphaFoldDB" id="A0A7X6FT61"/>
<feature type="compositionally biased region" description="Pro residues" evidence="1">
    <location>
        <begin position="50"/>
        <end position="63"/>
    </location>
</feature>
<keyword evidence="2" id="KW-0732">Signal</keyword>
<reference evidence="3 4" key="1">
    <citation type="submission" date="2020-04" db="EMBL/GenBank/DDBJ databases">
        <title>Whole genome sequencing of clinical and environmental type strains of Ochrobactrum.</title>
        <authorList>
            <person name="Dharne M."/>
        </authorList>
    </citation>
    <scope>NUCLEOTIDE SEQUENCE [LARGE SCALE GENOMIC DNA]</scope>
    <source>
        <strain evidence="3 4">DSM 13340</strain>
    </source>
</reference>
<evidence type="ECO:0000256" key="2">
    <source>
        <dbReference type="SAM" id="SignalP"/>
    </source>
</evidence>
<protein>
    <recommendedName>
        <fullName evidence="5">Lipoprotein</fullName>
    </recommendedName>
</protein>
<organism evidence="3 4">
    <name type="scientific">Brucella tritici</name>
    <dbReference type="NCBI Taxonomy" id="94626"/>
    <lineage>
        <taxon>Bacteria</taxon>
        <taxon>Pseudomonadati</taxon>
        <taxon>Pseudomonadota</taxon>
        <taxon>Alphaproteobacteria</taxon>
        <taxon>Hyphomicrobiales</taxon>
        <taxon>Brucellaceae</taxon>
        <taxon>Brucella/Ochrobactrum group</taxon>
        <taxon>Brucella</taxon>
    </lineage>
</organism>
<accession>A0A7X6FT61</accession>
<sequence>MKKFLIASVAAVSLLGLAACNDKKDDTSNAPAPSAPAAPSTNDTTTTPAPATPAPATPAPATPAPGTGQRLPTKVGKS</sequence>
<name>A0A7X6FT61_9HYPH</name>
<feature type="compositionally biased region" description="Low complexity" evidence="1">
    <location>
        <begin position="28"/>
        <end position="49"/>
    </location>
</feature>
<feature type="region of interest" description="Disordered" evidence="1">
    <location>
        <begin position="21"/>
        <end position="78"/>
    </location>
</feature>
<feature type="signal peptide" evidence="2">
    <location>
        <begin position="1"/>
        <end position="18"/>
    </location>
</feature>
<comment type="caution">
    <text evidence="3">The sequence shown here is derived from an EMBL/GenBank/DDBJ whole genome shotgun (WGS) entry which is preliminary data.</text>
</comment>
<evidence type="ECO:0000313" key="4">
    <source>
        <dbReference type="Proteomes" id="UP000558475"/>
    </source>
</evidence>
<evidence type="ECO:0008006" key="5">
    <source>
        <dbReference type="Google" id="ProtNLM"/>
    </source>
</evidence>
<dbReference type="Proteomes" id="UP000558475">
    <property type="component" value="Unassembled WGS sequence"/>
</dbReference>
<feature type="chain" id="PRO_5031011239" description="Lipoprotein" evidence="2">
    <location>
        <begin position="19"/>
        <end position="78"/>
    </location>
</feature>
<dbReference type="EMBL" id="JAAXZB010000001">
    <property type="protein sequence ID" value="NKW10179.1"/>
    <property type="molecule type" value="Genomic_DNA"/>
</dbReference>
<gene>
    <name evidence="3" type="ORF">HGG76_14105</name>
</gene>
<dbReference type="PROSITE" id="PS51257">
    <property type="entry name" value="PROKAR_LIPOPROTEIN"/>
    <property type="match status" value="1"/>
</dbReference>
<evidence type="ECO:0000256" key="1">
    <source>
        <dbReference type="SAM" id="MobiDB-lite"/>
    </source>
</evidence>